<comment type="caution">
    <text evidence="2">The sequence shown here is derived from an EMBL/GenBank/DDBJ whole genome shotgun (WGS) entry which is preliminary data.</text>
</comment>
<dbReference type="OMA" id="RGYRHPF"/>
<proteinExistence type="predicted"/>
<dbReference type="InterPro" id="IPR025340">
    <property type="entry name" value="DUF4246"/>
</dbReference>
<evidence type="ECO:0000259" key="1">
    <source>
        <dbReference type="Pfam" id="PF14033"/>
    </source>
</evidence>
<feature type="domain" description="DUF4246" evidence="1">
    <location>
        <begin position="89"/>
        <end position="489"/>
    </location>
</feature>
<dbReference type="EMBL" id="JH711573">
    <property type="protein sequence ID" value="EIW87205.1"/>
    <property type="molecule type" value="Genomic_DNA"/>
</dbReference>
<dbReference type="KEGG" id="cput:CONPUDRAFT_116344"/>
<dbReference type="AlphaFoldDB" id="A0A5M3N8N6"/>
<sequence>MVGEPNEAIQGYRHPFLNGSQYLDGVGDKPRTRTDLALSLLSASLRRKRNWWESYHDPGTRALWAEEARARKWTVHTSINAYDEEISDHQIEYVLDELEGYDKLRDLVHGCQVSCFERIWESDASLDASSLTRLNDELSSISSQLSPASASQHAQVSLIDPFRNPLIYDKTLVRPAEHPDQQAEHMPAPISENCDTRIAHAIAQSYALLPTPFSIDAAGRATARSYISDLHPAHTALYTLLAQLLSSCVPLFEHVLTDLHRRNALPQRIRGVARYSEWNEPESPVHSDDERSWAAYESERRRWVMSRPIDLPDVPARGYLGGLEERRHRVRLRGRSLLVITEVFEIRLVPNSSRCPASEWTVSGAKNENVVAVAYYVASTENLHGGALEFRMAVTSQRRFFEDDAGATLRTWGMASGDPCHQTIGSAPVPPGRCVAFPNIYQHRRGALALVDPARAGRQRVVVVALVDPDLPPVVSTARVPQQRARWVSAALYAAGRFPAELCDQIVGEMDNVLTERDVEDHRMLMRNERAAVGVSVDAYHFRVPF</sequence>
<keyword evidence="3" id="KW-1185">Reference proteome</keyword>
<reference evidence="3" key="1">
    <citation type="journal article" date="2012" name="Science">
        <title>The Paleozoic origin of enzymatic lignin decomposition reconstructed from 31 fungal genomes.</title>
        <authorList>
            <person name="Floudas D."/>
            <person name="Binder M."/>
            <person name="Riley R."/>
            <person name="Barry K."/>
            <person name="Blanchette R.A."/>
            <person name="Henrissat B."/>
            <person name="Martinez A.T."/>
            <person name="Otillar R."/>
            <person name="Spatafora J.W."/>
            <person name="Yadav J.S."/>
            <person name="Aerts A."/>
            <person name="Benoit I."/>
            <person name="Boyd A."/>
            <person name="Carlson A."/>
            <person name="Copeland A."/>
            <person name="Coutinho P.M."/>
            <person name="de Vries R.P."/>
            <person name="Ferreira P."/>
            <person name="Findley K."/>
            <person name="Foster B."/>
            <person name="Gaskell J."/>
            <person name="Glotzer D."/>
            <person name="Gorecki P."/>
            <person name="Heitman J."/>
            <person name="Hesse C."/>
            <person name="Hori C."/>
            <person name="Igarashi K."/>
            <person name="Jurgens J.A."/>
            <person name="Kallen N."/>
            <person name="Kersten P."/>
            <person name="Kohler A."/>
            <person name="Kuees U."/>
            <person name="Kumar T.K.A."/>
            <person name="Kuo A."/>
            <person name="LaButti K."/>
            <person name="Larrondo L.F."/>
            <person name="Lindquist E."/>
            <person name="Ling A."/>
            <person name="Lombard V."/>
            <person name="Lucas S."/>
            <person name="Lundell T."/>
            <person name="Martin R."/>
            <person name="McLaughlin D.J."/>
            <person name="Morgenstern I."/>
            <person name="Morin E."/>
            <person name="Murat C."/>
            <person name="Nagy L.G."/>
            <person name="Nolan M."/>
            <person name="Ohm R.A."/>
            <person name="Patyshakuliyeva A."/>
            <person name="Rokas A."/>
            <person name="Ruiz-Duenas F.J."/>
            <person name="Sabat G."/>
            <person name="Salamov A."/>
            <person name="Samejima M."/>
            <person name="Schmutz J."/>
            <person name="Slot J.C."/>
            <person name="St John F."/>
            <person name="Stenlid J."/>
            <person name="Sun H."/>
            <person name="Sun S."/>
            <person name="Syed K."/>
            <person name="Tsang A."/>
            <person name="Wiebenga A."/>
            <person name="Young D."/>
            <person name="Pisabarro A."/>
            <person name="Eastwood D.C."/>
            <person name="Martin F."/>
            <person name="Cullen D."/>
            <person name="Grigoriev I.V."/>
            <person name="Hibbett D.S."/>
        </authorList>
    </citation>
    <scope>NUCLEOTIDE SEQUENCE [LARGE SCALE GENOMIC DNA]</scope>
    <source>
        <strain evidence="3">RWD-64-598 SS2</strain>
    </source>
</reference>
<organism evidence="2 3">
    <name type="scientific">Coniophora puteana (strain RWD-64-598)</name>
    <name type="common">Brown rot fungus</name>
    <dbReference type="NCBI Taxonomy" id="741705"/>
    <lineage>
        <taxon>Eukaryota</taxon>
        <taxon>Fungi</taxon>
        <taxon>Dikarya</taxon>
        <taxon>Basidiomycota</taxon>
        <taxon>Agaricomycotina</taxon>
        <taxon>Agaricomycetes</taxon>
        <taxon>Agaricomycetidae</taxon>
        <taxon>Boletales</taxon>
        <taxon>Coniophorineae</taxon>
        <taxon>Coniophoraceae</taxon>
        <taxon>Coniophora</taxon>
    </lineage>
</organism>
<accession>A0A5M3N8N6</accession>
<dbReference type="RefSeq" id="XP_007763772.1">
    <property type="nucleotide sequence ID" value="XM_007765582.1"/>
</dbReference>
<gene>
    <name evidence="2" type="ORF">CONPUDRAFT_116344</name>
</gene>
<dbReference type="Proteomes" id="UP000053558">
    <property type="component" value="Unassembled WGS sequence"/>
</dbReference>
<dbReference type="GeneID" id="19199231"/>
<protein>
    <recommendedName>
        <fullName evidence="1">DUF4246 domain-containing protein</fullName>
    </recommendedName>
</protein>
<dbReference type="InterPro" id="IPR049192">
    <property type="entry name" value="DUF4246_C"/>
</dbReference>
<evidence type="ECO:0000313" key="3">
    <source>
        <dbReference type="Proteomes" id="UP000053558"/>
    </source>
</evidence>
<dbReference type="PANTHER" id="PTHR33119">
    <property type="entry name" value="IFI3P"/>
    <property type="match status" value="1"/>
</dbReference>
<dbReference type="Pfam" id="PF14033">
    <property type="entry name" value="DUF4246"/>
    <property type="match status" value="1"/>
</dbReference>
<dbReference type="OrthoDB" id="415532at2759"/>
<evidence type="ECO:0000313" key="2">
    <source>
        <dbReference type="EMBL" id="EIW87205.1"/>
    </source>
</evidence>
<name>A0A5M3N8N6_CONPW</name>
<dbReference type="PANTHER" id="PTHR33119:SF1">
    <property type="entry name" value="FE2OG DIOXYGENASE DOMAIN-CONTAINING PROTEIN"/>
    <property type="match status" value="1"/>
</dbReference>